<keyword evidence="3" id="KW-0413">Isomerase</keyword>
<keyword evidence="1" id="KW-0479">Metal-binding</keyword>
<proteinExistence type="predicted"/>
<dbReference type="RefSeq" id="WP_312862609.1">
    <property type="nucleotide sequence ID" value="NZ_BAABKT010000001.1"/>
</dbReference>
<comment type="caution">
    <text evidence="3">The sequence shown here is derived from an EMBL/GenBank/DDBJ whole genome shotgun (WGS) entry which is preliminary data.</text>
</comment>
<dbReference type="CDD" id="cd02208">
    <property type="entry name" value="cupin_RmlC-like"/>
    <property type="match status" value="1"/>
</dbReference>
<dbReference type="InterPro" id="IPR011051">
    <property type="entry name" value="RmlC_Cupin_sf"/>
</dbReference>
<dbReference type="EMBL" id="JACHLY010000001">
    <property type="protein sequence ID" value="MBB5999872.1"/>
    <property type="molecule type" value="Genomic_DNA"/>
</dbReference>
<keyword evidence="4" id="KW-1185">Reference proteome</keyword>
<name>A0A841EA46_9ACTN</name>
<dbReference type="InterPro" id="IPR013096">
    <property type="entry name" value="Cupin_2"/>
</dbReference>
<dbReference type="Gene3D" id="2.60.120.10">
    <property type="entry name" value="Jelly Rolls"/>
    <property type="match status" value="1"/>
</dbReference>
<feature type="domain" description="Cupin type-1" evidence="2">
    <location>
        <begin position="9"/>
        <end position="134"/>
    </location>
</feature>
<dbReference type="SMART" id="SM00835">
    <property type="entry name" value="Cupin_1"/>
    <property type="match status" value="1"/>
</dbReference>
<organism evidence="3 4">
    <name type="scientific">Streptomonospora salina</name>
    <dbReference type="NCBI Taxonomy" id="104205"/>
    <lineage>
        <taxon>Bacteria</taxon>
        <taxon>Bacillati</taxon>
        <taxon>Actinomycetota</taxon>
        <taxon>Actinomycetes</taxon>
        <taxon>Streptosporangiales</taxon>
        <taxon>Nocardiopsidaceae</taxon>
        <taxon>Streptomonospora</taxon>
    </lineage>
</organism>
<dbReference type="Proteomes" id="UP000578077">
    <property type="component" value="Unassembled WGS sequence"/>
</dbReference>
<dbReference type="GO" id="GO:0016853">
    <property type="term" value="F:isomerase activity"/>
    <property type="evidence" value="ECO:0007669"/>
    <property type="project" value="UniProtKB-KW"/>
</dbReference>
<protein>
    <submittedName>
        <fullName evidence="3">Oxalate decarboxylase/phosphoglucose isomerase-like protein (Cupin superfamily)</fullName>
    </submittedName>
</protein>
<evidence type="ECO:0000313" key="3">
    <source>
        <dbReference type="EMBL" id="MBB5999872.1"/>
    </source>
</evidence>
<dbReference type="InterPro" id="IPR006045">
    <property type="entry name" value="Cupin_1"/>
</dbReference>
<dbReference type="Pfam" id="PF07883">
    <property type="entry name" value="Cupin_2"/>
    <property type="match status" value="1"/>
</dbReference>
<dbReference type="GO" id="GO:0046872">
    <property type="term" value="F:metal ion binding"/>
    <property type="evidence" value="ECO:0007669"/>
    <property type="project" value="UniProtKB-KW"/>
</dbReference>
<dbReference type="AlphaFoldDB" id="A0A841EA46"/>
<gene>
    <name evidence="3" type="ORF">HNR25_003623</name>
</gene>
<sequence>MRLAAVDPHSRETMTFDWGSAKWYVQPDTDTPEAGLTFGEVVLNPGRGHDRHNHPDAEEVLYVLSGTGRQMLDDADPFDISAGDVVYVPRGVFHSTVNTGWTPMRLIAVYNPGGAEAALRGLPDFAALPAGAVPRLHRE</sequence>
<dbReference type="PANTHER" id="PTHR35848:SF6">
    <property type="entry name" value="CUPIN TYPE-2 DOMAIN-CONTAINING PROTEIN"/>
    <property type="match status" value="1"/>
</dbReference>
<accession>A0A841EA46</accession>
<evidence type="ECO:0000256" key="1">
    <source>
        <dbReference type="ARBA" id="ARBA00022723"/>
    </source>
</evidence>
<reference evidence="3 4" key="1">
    <citation type="submission" date="2020-08" db="EMBL/GenBank/DDBJ databases">
        <title>Sequencing the genomes of 1000 actinobacteria strains.</title>
        <authorList>
            <person name="Klenk H.-P."/>
        </authorList>
    </citation>
    <scope>NUCLEOTIDE SEQUENCE [LARGE SCALE GENOMIC DNA]</scope>
    <source>
        <strain evidence="3 4">DSM 44593</strain>
    </source>
</reference>
<evidence type="ECO:0000259" key="2">
    <source>
        <dbReference type="SMART" id="SM00835"/>
    </source>
</evidence>
<evidence type="ECO:0000313" key="4">
    <source>
        <dbReference type="Proteomes" id="UP000578077"/>
    </source>
</evidence>
<dbReference type="InterPro" id="IPR014710">
    <property type="entry name" value="RmlC-like_jellyroll"/>
</dbReference>
<dbReference type="PANTHER" id="PTHR35848">
    <property type="entry name" value="OXALATE-BINDING PROTEIN"/>
    <property type="match status" value="1"/>
</dbReference>
<dbReference type="SUPFAM" id="SSF51182">
    <property type="entry name" value="RmlC-like cupins"/>
    <property type="match status" value="1"/>
</dbReference>
<dbReference type="InterPro" id="IPR051610">
    <property type="entry name" value="GPI/OXD"/>
</dbReference>